<protein>
    <submittedName>
        <fullName evidence="1">PurR-regulated permease PerM</fullName>
    </submittedName>
</protein>
<sequence>MVKFMAKSFFVCLVLLIGVIIGIQQANEGLKKMRGYEATETLGALQIHEKENGELEASILGNKLTSQDIKKKQEQLERIESFNFFSELGKWLSNCVQTFMSTMIHLLSEQIEQWLNKDKT</sequence>
<dbReference type="Proteomes" id="UP001225646">
    <property type="component" value="Unassembled WGS sequence"/>
</dbReference>
<reference evidence="1 2" key="1">
    <citation type="submission" date="2023-07" db="EMBL/GenBank/DDBJ databases">
        <title>Genomic Encyclopedia of Type Strains, Phase IV (KMG-IV): sequencing the most valuable type-strain genomes for metagenomic binning, comparative biology and taxonomic classification.</title>
        <authorList>
            <person name="Goeker M."/>
        </authorList>
    </citation>
    <scope>NUCLEOTIDE SEQUENCE [LARGE SCALE GENOMIC DNA]</scope>
    <source>
        <strain evidence="1 2">DSM 19092</strain>
    </source>
</reference>
<accession>A0ABT9VK83</accession>
<organism evidence="1 2">
    <name type="scientific">Aeribacillus alveayuensis</name>
    <dbReference type="NCBI Taxonomy" id="279215"/>
    <lineage>
        <taxon>Bacteria</taxon>
        <taxon>Bacillati</taxon>
        <taxon>Bacillota</taxon>
        <taxon>Bacilli</taxon>
        <taxon>Bacillales</taxon>
        <taxon>Bacillaceae</taxon>
        <taxon>Aeribacillus</taxon>
    </lineage>
</organism>
<name>A0ABT9VK83_9BACI</name>
<evidence type="ECO:0000313" key="2">
    <source>
        <dbReference type="Proteomes" id="UP001225646"/>
    </source>
</evidence>
<dbReference type="EMBL" id="JAUSTR010000001">
    <property type="protein sequence ID" value="MDQ0161282.1"/>
    <property type="molecule type" value="Genomic_DNA"/>
</dbReference>
<proteinExistence type="predicted"/>
<dbReference type="RefSeq" id="WP_419151098.1">
    <property type="nucleotide sequence ID" value="NZ_JAUSTR010000001.1"/>
</dbReference>
<dbReference type="InterPro" id="IPR020534">
    <property type="entry name" value="Uncharacterised_YqxA"/>
</dbReference>
<comment type="caution">
    <text evidence="1">The sequence shown here is derived from an EMBL/GenBank/DDBJ whole genome shotgun (WGS) entry which is preliminary data.</text>
</comment>
<dbReference type="Pfam" id="PF12438">
    <property type="entry name" value="DUF3679"/>
    <property type="match status" value="1"/>
</dbReference>
<evidence type="ECO:0000313" key="1">
    <source>
        <dbReference type="EMBL" id="MDQ0161282.1"/>
    </source>
</evidence>
<gene>
    <name evidence="1" type="ORF">J2S06_000352</name>
</gene>
<keyword evidence="2" id="KW-1185">Reference proteome</keyword>